<dbReference type="GO" id="GO:0000287">
    <property type="term" value="F:magnesium ion binding"/>
    <property type="evidence" value="ECO:0007669"/>
    <property type="project" value="InterPro"/>
</dbReference>
<accession>A0A316W005</accession>
<reference evidence="16 17" key="1">
    <citation type="journal article" date="2018" name="Mol. Biol. Evol.">
        <title>Broad Genomic Sampling Reveals a Smut Pathogenic Ancestry of the Fungal Clade Ustilaginomycotina.</title>
        <authorList>
            <person name="Kijpornyongpan T."/>
            <person name="Mondo S.J."/>
            <person name="Barry K."/>
            <person name="Sandor L."/>
            <person name="Lee J."/>
            <person name="Lipzen A."/>
            <person name="Pangilinan J."/>
            <person name="LaButti K."/>
            <person name="Hainaut M."/>
            <person name="Henrissat B."/>
            <person name="Grigoriev I.V."/>
            <person name="Spatafora J.W."/>
            <person name="Aime M.C."/>
        </authorList>
    </citation>
    <scope>NUCLEOTIDE SEQUENCE [LARGE SCALE GENOMIC DNA]</scope>
    <source>
        <strain evidence="16 17">MCA 4658</strain>
    </source>
</reference>
<dbReference type="Pfam" id="PF08029">
    <property type="entry name" value="HisG_C"/>
    <property type="match status" value="1"/>
</dbReference>
<dbReference type="GO" id="GO:0005737">
    <property type="term" value="C:cytoplasm"/>
    <property type="evidence" value="ECO:0007669"/>
    <property type="project" value="UniProtKB-SubCell"/>
</dbReference>
<organism evidence="16 17">
    <name type="scientific">Ceraceosorus guamensis</name>
    <dbReference type="NCBI Taxonomy" id="1522189"/>
    <lineage>
        <taxon>Eukaryota</taxon>
        <taxon>Fungi</taxon>
        <taxon>Dikarya</taxon>
        <taxon>Basidiomycota</taxon>
        <taxon>Ustilaginomycotina</taxon>
        <taxon>Exobasidiomycetes</taxon>
        <taxon>Ceraceosorales</taxon>
        <taxon>Ceraceosoraceae</taxon>
        <taxon>Ceraceosorus</taxon>
    </lineage>
</organism>
<keyword evidence="9 16" id="KW-0328">Glycosyltransferase</keyword>
<evidence type="ECO:0000313" key="17">
    <source>
        <dbReference type="Proteomes" id="UP000245783"/>
    </source>
</evidence>
<dbReference type="NCBIfam" id="TIGR00070">
    <property type="entry name" value="hisG"/>
    <property type="match status" value="1"/>
</dbReference>
<dbReference type="GO" id="GO:0000105">
    <property type="term" value="P:L-histidine biosynthetic process"/>
    <property type="evidence" value="ECO:0007669"/>
    <property type="project" value="UniProtKB-UniPathway"/>
</dbReference>
<keyword evidence="17" id="KW-1185">Reference proteome</keyword>
<feature type="domain" description="ATP phosphoribosyltransferase catalytic" evidence="14">
    <location>
        <begin position="62"/>
        <end position="227"/>
    </location>
</feature>
<evidence type="ECO:0000256" key="12">
    <source>
        <dbReference type="ARBA" id="ARBA00022840"/>
    </source>
</evidence>
<dbReference type="Gene3D" id="3.30.70.120">
    <property type="match status" value="1"/>
</dbReference>
<proteinExistence type="inferred from homology"/>
<keyword evidence="13" id="KW-0368">Histidine biosynthesis</keyword>
<comment type="subcellular location">
    <subcellularLocation>
        <location evidence="2">Cytoplasm</location>
    </subcellularLocation>
</comment>
<keyword evidence="11" id="KW-0547">Nucleotide-binding</keyword>
<dbReference type="OrthoDB" id="2574at2759"/>
<keyword evidence="10 16" id="KW-0808">Transferase</keyword>
<dbReference type="AlphaFoldDB" id="A0A316W005"/>
<comment type="pathway">
    <text evidence="3">Amino-acid biosynthesis; L-histidine biosynthesis; L-histidine from 5-phospho-alpha-D-ribose 1-diphosphate: step 1/9.</text>
</comment>
<dbReference type="InterPro" id="IPR015867">
    <property type="entry name" value="N-reg_PII/ATP_PRibTrfase_C"/>
</dbReference>
<dbReference type="InterPro" id="IPR013115">
    <property type="entry name" value="HisG_C"/>
</dbReference>
<evidence type="ECO:0000256" key="13">
    <source>
        <dbReference type="ARBA" id="ARBA00023102"/>
    </source>
</evidence>
<dbReference type="EC" id="2.4.2.17" evidence="5"/>
<evidence type="ECO:0000256" key="4">
    <source>
        <dbReference type="ARBA" id="ARBA00009372"/>
    </source>
</evidence>
<dbReference type="SUPFAM" id="SSF53850">
    <property type="entry name" value="Periplasmic binding protein-like II"/>
    <property type="match status" value="1"/>
</dbReference>
<gene>
    <name evidence="16" type="ORF">IE81DRAFT_322994</name>
</gene>
<dbReference type="PANTHER" id="PTHR21403:SF8">
    <property type="entry name" value="ATP PHOSPHORIBOSYLTRANSFERASE"/>
    <property type="match status" value="1"/>
</dbReference>
<dbReference type="GO" id="GO:0005524">
    <property type="term" value="F:ATP binding"/>
    <property type="evidence" value="ECO:0007669"/>
    <property type="project" value="UniProtKB-KW"/>
</dbReference>
<dbReference type="STRING" id="1522189.A0A316W005"/>
<dbReference type="FunFam" id="3.30.70.120:FF:000003">
    <property type="entry name" value="ATP phosphoribosyltransferase"/>
    <property type="match status" value="1"/>
</dbReference>
<keyword evidence="12" id="KW-0067">ATP-binding</keyword>
<dbReference type="Proteomes" id="UP000245783">
    <property type="component" value="Unassembled WGS sequence"/>
</dbReference>
<evidence type="ECO:0000256" key="1">
    <source>
        <dbReference type="ARBA" id="ARBA00000915"/>
    </source>
</evidence>
<dbReference type="Pfam" id="PF01634">
    <property type="entry name" value="HisG"/>
    <property type="match status" value="1"/>
</dbReference>
<evidence type="ECO:0000259" key="15">
    <source>
        <dbReference type="Pfam" id="PF08029"/>
    </source>
</evidence>
<sequence length="307" mass="32820">MATLLSPETLEGKLLFAIPKKGRLYEKCLELLSGADIQFKRAHRLDVALVQNHPMALVFLPAADIPRFVAEGNVDLGITGQDMVAEASLNSSITEELELGFGKCALQVQVPESSAYKAPRDLVGRKIATSFDRLAGKYFEELESQEGSQVGDKKTAIEYVGGSVEAACALGLADGIVDLVESGETMRACGLHAIATLLQSQAVLIRPTTPHARANVALIKLVTNRIKGVIAASKYVLVEYNIEKASLGGALTVTPGRRAATVSPLDDEGWNAVSAMVLKSESANIMDRLEELGAVDIFVVQLSNCRI</sequence>
<dbReference type="InParanoid" id="A0A316W005"/>
<feature type="domain" description="Histidine biosynthesis HisG C-terminal" evidence="15">
    <location>
        <begin position="232"/>
        <end position="304"/>
    </location>
</feature>
<dbReference type="FunCoup" id="A0A316W005">
    <property type="interactions" value="100"/>
</dbReference>
<evidence type="ECO:0000256" key="5">
    <source>
        <dbReference type="ARBA" id="ARBA00011946"/>
    </source>
</evidence>
<dbReference type="Gene3D" id="3.40.190.10">
    <property type="entry name" value="Periplasmic binding protein-like II"/>
    <property type="match status" value="2"/>
</dbReference>
<evidence type="ECO:0000256" key="7">
    <source>
        <dbReference type="ARBA" id="ARBA00022490"/>
    </source>
</evidence>
<dbReference type="FunFam" id="3.40.190.10:FF:000123">
    <property type="entry name" value="HIS1p ATP phosphoribosyltransferase"/>
    <property type="match status" value="1"/>
</dbReference>
<name>A0A316W005_9BASI</name>
<dbReference type="HAMAP" id="MF_00079">
    <property type="entry name" value="HisG_Long"/>
    <property type="match status" value="1"/>
</dbReference>
<keyword evidence="7" id="KW-0963">Cytoplasm</keyword>
<comment type="similarity">
    <text evidence="4">Belongs to the ATP phosphoribosyltransferase family.</text>
</comment>
<evidence type="ECO:0000256" key="3">
    <source>
        <dbReference type="ARBA" id="ARBA00004667"/>
    </source>
</evidence>
<protein>
    <recommendedName>
        <fullName evidence="6">ATP phosphoribosyltransferase</fullName>
        <ecNumber evidence="5">2.4.2.17</ecNumber>
    </recommendedName>
</protein>
<evidence type="ECO:0000256" key="10">
    <source>
        <dbReference type="ARBA" id="ARBA00022679"/>
    </source>
</evidence>
<dbReference type="InterPro" id="IPR011322">
    <property type="entry name" value="N-reg_PII-like_a/b"/>
</dbReference>
<dbReference type="GO" id="GO:0003879">
    <property type="term" value="F:ATP phosphoribosyltransferase activity"/>
    <property type="evidence" value="ECO:0007669"/>
    <property type="project" value="UniProtKB-EC"/>
</dbReference>
<dbReference type="InterPro" id="IPR020621">
    <property type="entry name" value="ATP-PRT_HisG_long"/>
</dbReference>
<evidence type="ECO:0000259" key="14">
    <source>
        <dbReference type="Pfam" id="PF01634"/>
    </source>
</evidence>
<dbReference type="PROSITE" id="PS01316">
    <property type="entry name" value="ATP_P_PHORIBOSYLTR"/>
    <property type="match status" value="1"/>
</dbReference>
<dbReference type="PANTHER" id="PTHR21403">
    <property type="entry name" value="ATP PHOSPHORIBOSYLTRANSFERASE ATP-PRTASE"/>
    <property type="match status" value="1"/>
</dbReference>
<comment type="catalytic activity">
    <reaction evidence="1">
        <text>1-(5-phospho-beta-D-ribosyl)-ATP + diphosphate = 5-phospho-alpha-D-ribose 1-diphosphate + ATP</text>
        <dbReference type="Rhea" id="RHEA:18473"/>
        <dbReference type="ChEBI" id="CHEBI:30616"/>
        <dbReference type="ChEBI" id="CHEBI:33019"/>
        <dbReference type="ChEBI" id="CHEBI:58017"/>
        <dbReference type="ChEBI" id="CHEBI:73183"/>
        <dbReference type="EC" id="2.4.2.17"/>
    </reaction>
</comment>
<dbReference type="EMBL" id="KZ819375">
    <property type="protein sequence ID" value="PWN42854.1"/>
    <property type="molecule type" value="Genomic_DNA"/>
</dbReference>
<evidence type="ECO:0000256" key="8">
    <source>
        <dbReference type="ARBA" id="ARBA00022605"/>
    </source>
</evidence>
<dbReference type="GeneID" id="37035677"/>
<dbReference type="RefSeq" id="XP_025370014.1">
    <property type="nucleotide sequence ID" value="XM_025513807.1"/>
</dbReference>
<dbReference type="SUPFAM" id="SSF54913">
    <property type="entry name" value="GlnB-like"/>
    <property type="match status" value="1"/>
</dbReference>
<evidence type="ECO:0000256" key="9">
    <source>
        <dbReference type="ARBA" id="ARBA00022676"/>
    </source>
</evidence>
<dbReference type="InterPro" id="IPR001348">
    <property type="entry name" value="ATP_PRibTrfase_HisG"/>
</dbReference>
<dbReference type="UniPathway" id="UPA00031">
    <property type="reaction ID" value="UER00006"/>
</dbReference>
<evidence type="ECO:0000256" key="2">
    <source>
        <dbReference type="ARBA" id="ARBA00004496"/>
    </source>
</evidence>
<dbReference type="InterPro" id="IPR013820">
    <property type="entry name" value="ATP_PRibTrfase_cat"/>
</dbReference>
<dbReference type="NCBIfam" id="TIGR03455">
    <property type="entry name" value="HisG_C-term"/>
    <property type="match status" value="1"/>
</dbReference>
<evidence type="ECO:0000256" key="6">
    <source>
        <dbReference type="ARBA" id="ARBA00020998"/>
    </source>
</evidence>
<keyword evidence="8" id="KW-0028">Amino-acid biosynthesis</keyword>
<dbReference type="InterPro" id="IPR018198">
    <property type="entry name" value="ATP_PRibTrfase_CS"/>
</dbReference>
<evidence type="ECO:0000313" key="16">
    <source>
        <dbReference type="EMBL" id="PWN42854.1"/>
    </source>
</evidence>
<evidence type="ECO:0000256" key="11">
    <source>
        <dbReference type="ARBA" id="ARBA00022741"/>
    </source>
</evidence>